<dbReference type="AlphaFoldDB" id="A0A0C2N2D5"/>
<accession>A0A0C2N2D5</accession>
<evidence type="ECO:0000313" key="2">
    <source>
        <dbReference type="EMBL" id="KII73771.1"/>
    </source>
</evidence>
<feature type="coiled-coil region" evidence="1">
    <location>
        <begin position="68"/>
        <end position="106"/>
    </location>
</feature>
<keyword evidence="3" id="KW-1185">Reference proteome</keyword>
<dbReference type="Proteomes" id="UP000031668">
    <property type="component" value="Unassembled WGS sequence"/>
</dbReference>
<name>A0A0C2N2D5_THEKT</name>
<dbReference type="EMBL" id="JWZT01000682">
    <property type="protein sequence ID" value="KII73771.1"/>
    <property type="molecule type" value="Genomic_DNA"/>
</dbReference>
<protein>
    <submittedName>
        <fullName evidence="2">Uncharacterized protein</fullName>
    </submittedName>
</protein>
<evidence type="ECO:0000256" key="1">
    <source>
        <dbReference type="SAM" id="Coils"/>
    </source>
</evidence>
<organism evidence="2 3">
    <name type="scientific">Thelohanellus kitauei</name>
    <name type="common">Myxosporean</name>
    <dbReference type="NCBI Taxonomy" id="669202"/>
    <lineage>
        <taxon>Eukaryota</taxon>
        <taxon>Metazoa</taxon>
        <taxon>Cnidaria</taxon>
        <taxon>Myxozoa</taxon>
        <taxon>Myxosporea</taxon>
        <taxon>Bivalvulida</taxon>
        <taxon>Platysporina</taxon>
        <taxon>Myxobolidae</taxon>
        <taxon>Thelohanellus</taxon>
    </lineage>
</organism>
<keyword evidence="1" id="KW-0175">Coiled coil</keyword>
<comment type="caution">
    <text evidence="2">The sequence shown here is derived from an EMBL/GenBank/DDBJ whole genome shotgun (WGS) entry which is preliminary data.</text>
</comment>
<sequence length="117" mass="13797">MIKVEEFDSENFDLGTFLEKLLPNKNLDEIRVNLEEIYIKLRDQALSYVRDSVNQFLEINLEQEPKPLESLLTDLHDQKDALEKEIEKLTSTIEQLENTYQKYHQNLIEKVISGDTL</sequence>
<evidence type="ECO:0000313" key="3">
    <source>
        <dbReference type="Proteomes" id="UP000031668"/>
    </source>
</evidence>
<reference evidence="2 3" key="1">
    <citation type="journal article" date="2014" name="Genome Biol. Evol.">
        <title>The genome of the myxosporean Thelohanellus kitauei shows adaptations to nutrient acquisition within its fish host.</title>
        <authorList>
            <person name="Yang Y."/>
            <person name="Xiong J."/>
            <person name="Zhou Z."/>
            <person name="Huo F."/>
            <person name="Miao W."/>
            <person name="Ran C."/>
            <person name="Liu Y."/>
            <person name="Zhang J."/>
            <person name="Feng J."/>
            <person name="Wang M."/>
            <person name="Wang M."/>
            <person name="Wang L."/>
            <person name="Yao B."/>
        </authorList>
    </citation>
    <scope>NUCLEOTIDE SEQUENCE [LARGE SCALE GENOMIC DNA]</scope>
    <source>
        <strain evidence="2">Wuqing</strain>
    </source>
</reference>
<proteinExistence type="predicted"/>
<gene>
    <name evidence="2" type="ORF">RF11_14633</name>
</gene>